<dbReference type="InterPro" id="IPR036918">
    <property type="entry name" value="Pyrv_Knase_C_sf"/>
</dbReference>
<dbReference type="InterPro" id="IPR015795">
    <property type="entry name" value="Pyrv_Knase_C"/>
</dbReference>
<gene>
    <name evidence="2" type="ORF">S06H3_15316</name>
</gene>
<evidence type="ECO:0000313" key="2">
    <source>
        <dbReference type="EMBL" id="GAI09259.1"/>
    </source>
</evidence>
<organism evidence="2">
    <name type="scientific">marine sediment metagenome</name>
    <dbReference type="NCBI Taxonomy" id="412755"/>
    <lineage>
        <taxon>unclassified sequences</taxon>
        <taxon>metagenomes</taxon>
        <taxon>ecological metagenomes</taxon>
    </lineage>
</organism>
<feature type="domain" description="Pyruvate kinase C-terminal" evidence="1">
    <location>
        <begin position="22"/>
        <end position="148"/>
    </location>
</feature>
<dbReference type="AlphaFoldDB" id="X1MS85"/>
<reference evidence="2" key="1">
    <citation type="journal article" date="2014" name="Front. Microbiol.">
        <title>High frequency of phylogenetically diverse reductive dehalogenase-homologous genes in deep subseafloor sedimentary metagenomes.</title>
        <authorList>
            <person name="Kawai M."/>
            <person name="Futagami T."/>
            <person name="Toyoda A."/>
            <person name="Takaki Y."/>
            <person name="Nishi S."/>
            <person name="Hori S."/>
            <person name="Arai W."/>
            <person name="Tsubouchi T."/>
            <person name="Morono Y."/>
            <person name="Uchiyama I."/>
            <person name="Ito T."/>
            <person name="Fujiyama A."/>
            <person name="Inagaki F."/>
            <person name="Takami H."/>
        </authorList>
    </citation>
    <scope>NUCLEOTIDE SEQUENCE</scope>
    <source>
        <strain evidence="2">Expedition CK06-06</strain>
    </source>
</reference>
<dbReference type="Pfam" id="PF02887">
    <property type="entry name" value="PK_C"/>
    <property type="match status" value="1"/>
</dbReference>
<dbReference type="Gene3D" id="3.40.1380.20">
    <property type="entry name" value="Pyruvate kinase, C-terminal domain"/>
    <property type="match status" value="1"/>
</dbReference>
<name>X1MS85_9ZZZZ</name>
<proteinExistence type="predicted"/>
<dbReference type="SUPFAM" id="SSF52935">
    <property type="entry name" value="PK C-terminal domain-like"/>
    <property type="match status" value="1"/>
</dbReference>
<sequence length="181" mass="19640">MGRIVRSDYYFEKPGPDNTKDVVEALSKRLEETGIKTVVVASDSGETALELGKKIDGKAKLVVISMETVAKDVRAALEKMGTIIYENCIPAFRAKNLEHMKNTYYTLGQGFKVAVEVVVMAASEGAVKSGEDVIGVGGTGKGADTALIVKAAPPEDVLGEDIRKRLEIREVIAMPLVKKWW</sequence>
<evidence type="ECO:0000259" key="1">
    <source>
        <dbReference type="Pfam" id="PF02887"/>
    </source>
</evidence>
<comment type="caution">
    <text evidence="2">The sequence shown here is derived from an EMBL/GenBank/DDBJ whole genome shotgun (WGS) entry which is preliminary data.</text>
</comment>
<protein>
    <recommendedName>
        <fullName evidence="1">Pyruvate kinase C-terminal domain-containing protein</fullName>
    </recommendedName>
</protein>
<dbReference type="EMBL" id="BARV01007533">
    <property type="protein sequence ID" value="GAI09259.1"/>
    <property type="molecule type" value="Genomic_DNA"/>
</dbReference>
<accession>X1MS85</accession>